<gene>
    <name evidence="1" type="ORF">STVIR_8168</name>
</gene>
<dbReference type="EMBL" id="AMLP01000261">
    <property type="protein sequence ID" value="ELS50860.1"/>
    <property type="molecule type" value="Genomic_DNA"/>
</dbReference>
<dbReference type="AlphaFoldDB" id="L8P304"/>
<dbReference type="PATRIC" id="fig|1160705.3.peg.8069"/>
<comment type="caution">
    <text evidence="1">The sequence shown here is derived from an EMBL/GenBank/DDBJ whole genome shotgun (WGS) entry which is preliminary data.</text>
</comment>
<proteinExistence type="predicted"/>
<reference evidence="1 2" key="1">
    <citation type="journal article" date="2013" name="Genome Announc.">
        <title>Draft Genome Sequence of Streptomyces viridochromogenes Strain Tu57, Producer of Avilamycin.</title>
        <authorList>
            <person name="Gruning B.A."/>
            <person name="Erxleben A."/>
            <person name="Hahnlein A."/>
            <person name="Gunther S."/>
        </authorList>
    </citation>
    <scope>NUCLEOTIDE SEQUENCE [LARGE SCALE GENOMIC DNA]</scope>
    <source>
        <strain evidence="1 2">Tue57</strain>
    </source>
</reference>
<dbReference type="Proteomes" id="UP000011205">
    <property type="component" value="Unassembled WGS sequence"/>
</dbReference>
<evidence type="ECO:0000313" key="2">
    <source>
        <dbReference type="Proteomes" id="UP000011205"/>
    </source>
</evidence>
<sequence>MQETAFWRDVDRWVGEEVTLSADVNEVLNQHSFTLAGTPESDVDELLVVSAATTNVEEGETVQVTGTVKAGFNAEAVKKDLGVNWNDPLYKDWVDEHYIVASSVDTTVNG</sequence>
<evidence type="ECO:0000313" key="1">
    <source>
        <dbReference type="EMBL" id="ELS50860.1"/>
    </source>
</evidence>
<accession>L8P304</accession>
<name>L8P304_STRVR</name>
<organism evidence="1 2">
    <name type="scientific">Streptomyces viridochromogenes Tue57</name>
    <dbReference type="NCBI Taxonomy" id="1160705"/>
    <lineage>
        <taxon>Bacteria</taxon>
        <taxon>Bacillati</taxon>
        <taxon>Actinomycetota</taxon>
        <taxon>Actinomycetes</taxon>
        <taxon>Kitasatosporales</taxon>
        <taxon>Streptomycetaceae</taxon>
        <taxon>Streptomyces</taxon>
    </lineage>
</organism>
<protein>
    <submittedName>
        <fullName evidence="1">Uncharacterized protein</fullName>
    </submittedName>
</protein>